<dbReference type="PANTHER" id="PTHR21109:SF0">
    <property type="entry name" value="SMALL RIBOSOMAL SUBUNIT PROTEIN BS21M"/>
    <property type="match status" value="1"/>
</dbReference>
<dbReference type="HAMAP" id="MF_00358">
    <property type="entry name" value="Ribosomal_bS21"/>
    <property type="match status" value="1"/>
</dbReference>
<dbReference type="NCBIfam" id="TIGR00030">
    <property type="entry name" value="S21p"/>
    <property type="match status" value="1"/>
</dbReference>
<evidence type="ECO:0000256" key="4">
    <source>
        <dbReference type="SAM" id="MobiDB-lite"/>
    </source>
</evidence>
<reference evidence="5" key="1">
    <citation type="submission" date="2018-06" db="EMBL/GenBank/DDBJ databases">
        <authorList>
            <person name="Zhirakovskaya E."/>
        </authorList>
    </citation>
    <scope>NUCLEOTIDE SEQUENCE</scope>
</reference>
<dbReference type="GO" id="GO:0005840">
    <property type="term" value="C:ribosome"/>
    <property type="evidence" value="ECO:0007669"/>
    <property type="project" value="UniProtKB-KW"/>
</dbReference>
<sequence>MSEVRVLDDQLERALKILKRKLAQDGTFKEIKKRRFYEKPSVKKKRKRQEAQKRRAKAMKKASRFRNRD</sequence>
<dbReference type="GO" id="GO:0003735">
    <property type="term" value="F:structural constituent of ribosome"/>
    <property type="evidence" value="ECO:0007669"/>
    <property type="project" value="InterPro"/>
</dbReference>
<dbReference type="AlphaFoldDB" id="A0A3B0QR91"/>
<keyword evidence="2 5" id="KW-0689">Ribosomal protein</keyword>
<evidence type="ECO:0000313" key="6">
    <source>
        <dbReference type="EMBL" id="VAW36162.1"/>
    </source>
</evidence>
<dbReference type="InterPro" id="IPR001911">
    <property type="entry name" value="Ribosomal_bS21"/>
</dbReference>
<dbReference type="GO" id="GO:1990904">
    <property type="term" value="C:ribonucleoprotein complex"/>
    <property type="evidence" value="ECO:0007669"/>
    <property type="project" value="UniProtKB-KW"/>
</dbReference>
<dbReference type="Pfam" id="PF01165">
    <property type="entry name" value="Ribosomal_S21"/>
    <property type="match status" value="1"/>
</dbReference>
<dbReference type="GO" id="GO:0006412">
    <property type="term" value="P:translation"/>
    <property type="evidence" value="ECO:0007669"/>
    <property type="project" value="InterPro"/>
</dbReference>
<protein>
    <submittedName>
        <fullName evidence="5">SSU ribosomal protein S21p</fullName>
    </submittedName>
</protein>
<proteinExistence type="inferred from homology"/>
<dbReference type="EMBL" id="UOEA01000014">
    <property type="protein sequence ID" value="VAV82337.1"/>
    <property type="molecule type" value="Genomic_DNA"/>
</dbReference>
<dbReference type="Gene3D" id="1.20.5.1150">
    <property type="entry name" value="Ribosomal protein S8"/>
    <property type="match status" value="1"/>
</dbReference>
<name>A0A3B0QR91_9ZZZZ</name>
<dbReference type="InterPro" id="IPR038380">
    <property type="entry name" value="Ribosomal_bS21_sf"/>
</dbReference>
<feature type="region of interest" description="Disordered" evidence="4">
    <location>
        <begin position="37"/>
        <end position="69"/>
    </location>
</feature>
<dbReference type="PRINTS" id="PR00976">
    <property type="entry name" value="RIBOSOMALS21"/>
</dbReference>
<gene>
    <name evidence="5" type="ORF">MNBD_DELTA01-50</name>
    <name evidence="6" type="ORF">MNBD_DELTA02-1101</name>
</gene>
<evidence type="ECO:0000256" key="1">
    <source>
        <dbReference type="ARBA" id="ARBA00006640"/>
    </source>
</evidence>
<organism evidence="5">
    <name type="scientific">hydrothermal vent metagenome</name>
    <dbReference type="NCBI Taxonomy" id="652676"/>
    <lineage>
        <taxon>unclassified sequences</taxon>
        <taxon>metagenomes</taxon>
        <taxon>ecological metagenomes</taxon>
    </lineage>
</organism>
<dbReference type="PANTHER" id="PTHR21109">
    <property type="entry name" value="MITOCHONDRIAL 28S RIBOSOMAL PROTEIN S21"/>
    <property type="match status" value="1"/>
</dbReference>
<dbReference type="EMBL" id="UOEZ01000037">
    <property type="protein sequence ID" value="VAW36162.1"/>
    <property type="molecule type" value="Genomic_DNA"/>
</dbReference>
<accession>A0A3B0QR91</accession>
<evidence type="ECO:0000256" key="3">
    <source>
        <dbReference type="ARBA" id="ARBA00023274"/>
    </source>
</evidence>
<evidence type="ECO:0000256" key="2">
    <source>
        <dbReference type="ARBA" id="ARBA00022980"/>
    </source>
</evidence>
<evidence type="ECO:0000313" key="5">
    <source>
        <dbReference type="EMBL" id="VAV82337.1"/>
    </source>
</evidence>
<keyword evidence="3" id="KW-0687">Ribonucleoprotein</keyword>
<comment type="similarity">
    <text evidence="1">Belongs to the bacterial ribosomal protein bS21 family.</text>
</comment>